<keyword evidence="3" id="KW-1185">Reference proteome</keyword>
<reference evidence="2 3" key="1">
    <citation type="journal article" date="2019" name="Commun. Biol.">
        <title>The bagworm genome reveals a unique fibroin gene that provides high tensile strength.</title>
        <authorList>
            <person name="Kono N."/>
            <person name="Nakamura H."/>
            <person name="Ohtoshi R."/>
            <person name="Tomita M."/>
            <person name="Numata K."/>
            <person name="Arakawa K."/>
        </authorList>
    </citation>
    <scope>NUCLEOTIDE SEQUENCE [LARGE SCALE GENOMIC DNA]</scope>
</reference>
<evidence type="ECO:0000313" key="2">
    <source>
        <dbReference type="EMBL" id="GBP20491.1"/>
    </source>
</evidence>
<feature type="region of interest" description="Disordered" evidence="1">
    <location>
        <begin position="106"/>
        <end position="125"/>
    </location>
</feature>
<sequence>MQFAIDVNGAVCKRDVEFRMLGHMKRFDHSERLNGSQEWSHALCFGPKLMPSVPSASAAISWPAWRVWGSGPSGRNDLPQEWDFSHGPAFGPDSDSYLDFTPSPTFNSHSATCPSSNLNKAGGEY</sequence>
<dbReference type="Proteomes" id="UP000299102">
    <property type="component" value="Unassembled WGS sequence"/>
</dbReference>
<evidence type="ECO:0000313" key="3">
    <source>
        <dbReference type="Proteomes" id="UP000299102"/>
    </source>
</evidence>
<evidence type="ECO:0000256" key="1">
    <source>
        <dbReference type="SAM" id="MobiDB-lite"/>
    </source>
</evidence>
<protein>
    <submittedName>
        <fullName evidence="2">Uncharacterized protein</fullName>
    </submittedName>
</protein>
<accession>A0A4C1U2F0</accession>
<proteinExistence type="predicted"/>
<name>A0A4C1U2F0_EUMVA</name>
<organism evidence="2 3">
    <name type="scientific">Eumeta variegata</name>
    <name type="common">Bagworm moth</name>
    <name type="synonym">Eumeta japonica</name>
    <dbReference type="NCBI Taxonomy" id="151549"/>
    <lineage>
        <taxon>Eukaryota</taxon>
        <taxon>Metazoa</taxon>
        <taxon>Ecdysozoa</taxon>
        <taxon>Arthropoda</taxon>
        <taxon>Hexapoda</taxon>
        <taxon>Insecta</taxon>
        <taxon>Pterygota</taxon>
        <taxon>Neoptera</taxon>
        <taxon>Endopterygota</taxon>
        <taxon>Lepidoptera</taxon>
        <taxon>Glossata</taxon>
        <taxon>Ditrysia</taxon>
        <taxon>Tineoidea</taxon>
        <taxon>Psychidae</taxon>
        <taxon>Oiketicinae</taxon>
        <taxon>Eumeta</taxon>
    </lineage>
</organism>
<gene>
    <name evidence="2" type="ORF">EVAR_78868_1</name>
</gene>
<dbReference type="AlphaFoldDB" id="A0A4C1U2F0"/>
<feature type="compositionally biased region" description="Polar residues" evidence="1">
    <location>
        <begin position="106"/>
        <end position="119"/>
    </location>
</feature>
<comment type="caution">
    <text evidence="2">The sequence shown here is derived from an EMBL/GenBank/DDBJ whole genome shotgun (WGS) entry which is preliminary data.</text>
</comment>
<dbReference type="EMBL" id="BGZK01000119">
    <property type="protein sequence ID" value="GBP20491.1"/>
    <property type="molecule type" value="Genomic_DNA"/>
</dbReference>